<protein>
    <recommendedName>
        <fullName evidence="4">PPIase cyclophilin-type domain-containing protein</fullName>
    </recommendedName>
</protein>
<accession>A0AAW1RMW7</accession>
<feature type="compositionally biased region" description="Low complexity" evidence="3">
    <location>
        <begin position="511"/>
        <end position="520"/>
    </location>
</feature>
<name>A0AAW1RMW7_9CHLO</name>
<evidence type="ECO:0000313" key="5">
    <source>
        <dbReference type="EMBL" id="KAK9834506.1"/>
    </source>
</evidence>
<evidence type="ECO:0000256" key="1">
    <source>
        <dbReference type="ARBA" id="ARBA00004123"/>
    </source>
</evidence>
<dbReference type="GO" id="GO:0003755">
    <property type="term" value="F:peptidyl-prolyl cis-trans isomerase activity"/>
    <property type="evidence" value="ECO:0007669"/>
    <property type="project" value="InterPro"/>
</dbReference>
<feature type="region of interest" description="Disordered" evidence="3">
    <location>
        <begin position="431"/>
        <end position="457"/>
    </location>
</feature>
<dbReference type="PROSITE" id="PS50072">
    <property type="entry name" value="CSA_PPIASE_2"/>
    <property type="match status" value="1"/>
</dbReference>
<dbReference type="InterPro" id="IPR029000">
    <property type="entry name" value="Cyclophilin-like_dom_sf"/>
</dbReference>
<feature type="region of interest" description="Disordered" evidence="3">
    <location>
        <begin position="216"/>
        <end position="237"/>
    </location>
</feature>
<feature type="compositionally biased region" description="Basic and acidic residues" evidence="3">
    <location>
        <begin position="397"/>
        <end position="419"/>
    </location>
</feature>
<feature type="domain" description="PPIase cyclophilin-type" evidence="4">
    <location>
        <begin position="22"/>
        <end position="167"/>
    </location>
</feature>
<evidence type="ECO:0000313" key="6">
    <source>
        <dbReference type="Proteomes" id="UP001438707"/>
    </source>
</evidence>
<dbReference type="EMBL" id="JALJOS010000009">
    <property type="protein sequence ID" value="KAK9834506.1"/>
    <property type="molecule type" value="Genomic_DNA"/>
</dbReference>
<dbReference type="Proteomes" id="UP001438707">
    <property type="component" value="Unassembled WGS sequence"/>
</dbReference>
<evidence type="ECO:0000256" key="3">
    <source>
        <dbReference type="SAM" id="MobiDB-lite"/>
    </source>
</evidence>
<feature type="region of interest" description="Disordered" evidence="3">
    <location>
        <begin position="511"/>
        <end position="536"/>
    </location>
</feature>
<feature type="compositionally biased region" description="Low complexity" evidence="3">
    <location>
        <begin position="431"/>
        <end position="455"/>
    </location>
</feature>
<dbReference type="AlphaFoldDB" id="A0AAW1RMW7"/>
<comment type="caution">
    <text evidence="5">The sequence shown here is derived from an EMBL/GenBank/DDBJ whole genome shotgun (WGS) entry which is preliminary data.</text>
</comment>
<gene>
    <name evidence="5" type="ORF">WJX74_003333</name>
</gene>
<reference evidence="5 6" key="1">
    <citation type="journal article" date="2024" name="Nat. Commun.">
        <title>Phylogenomics reveals the evolutionary origins of lichenization in chlorophyte algae.</title>
        <authorList>
            <person name="Puginier C."/>
            <person name="Libourel C."/>
            <person name="Otte J."/>
            <person name="Skaloud P."/>
            <person name="Haon M."/>
            <person name="Grisel S."/>
            <person name="Petersen M."/>
            <person name="Berrin J.G."/>
            <person name="Delaux P.M."/>
            <person name="Dal Grande F."/>
            <person name="Keller J."/>
        </authorList>
    </citation>
    <scope>NUCLEOTIDE SEQUENCE [LARGE SCALE GENOMIC DNA]</scope>
    <source>
        <strain evidence="5 6">SAG 2145</strain>
    </source>
</reference>
<evidence type="ECO:0000256" key="2">
    <source>
        <dbReference type="ARBA" id="ARBA00023242"/>
    </source>
</evidence>
<feature type="compositionally biased region" description="Basic and acidic residues" evidence="3">
    <location>
        <begin position="356"/>
        <end position="366"/>
    </location>
</feature>
<proteinExistence type="predicted"/>
<feature type="compositionally biased region" description="Acidic residues" evidence="3">
    <location>
        <begin position="293"/>
        <end position="306"/>
    </location>
</feature>
<dbReference type="Pfam" id="PF00160">
    <property type="entry name" value="Pro_isomerase"/>
    <property type="match status" value="1"/>
</dbReference>
<dbReference type="CDD" id="cd01925">
    <property type="entry name" value="cyclophilin_CeCYP16-like"/>
    <property type="match status" value="1"/>
</dbReference>
<dbReference type="SUPFAM" id="SSF50891">
    <property type="entry name" value="Cyclophilin-like"/>
    <property type="match status" value="1"/>
</dbReference>
<dbReference type="InterPro" id="IPR002130">
    <property type="entry name" value="Cyclophilin-type_PPIase_dom"/>
</dbReference>
<dbReference type="PRINTS" id="PR00153">
    <property type="entry name" value="CSAPPISMRASE"/>
</dbReference>
<dbReference type="InterPro" id="IPR044666">
    <property type="entry name" value="Cyclophilin_A-like"/>
</dbReference>
<evidence type="ECO:0000259" key="4">
    <source>
        <dbReference type="PROSITE" id="PS50072"/>
    </source>
</evidence>
<dbReference type="Gene3D" id="2.40.100.10">
    <property type="entry name" value="Cyclophilin-like"/>
    <property type="match status" value="1"/>
</dbReference>
<dbReference type="PANTHER" id="PTHR45625">
    <property type="entry name" value="PEPTIDYL-PROLYL CIS-TRANS ISOMERASE-RELATED"/>
    <property type="match status" value="1"/>
</dbReference>
<dbReference type="GO" id="GO:0071013">
    <property type="term" value="C:catalytic step 2 spliceosome"/>
    <property type="evidence" value="ECO:0007669"/>
    <property type="project" value="TreeGrafter"/>
</dbReference>
<organism evidence="5 6">
    <name type="scientific">Apatococcus lobatus</name>
    <dbReference type="NCBI Taxonomy" id="904363"/>
    <lineage>
        <taxon>Eukaryota</taxon>
        <taxon>Viridiplantae</taxon>
        <taxon>Chlorophyta</taxon>
        <taxon>core chlorophytes</taxon>
        <taxon>Trebouxiophyceae</taxon>
        <taxon>Chlorellales</taxon>
        <taxon>Chlorellaceae</taxon>
        <taxon>Apatococcus</taxon>
    </lineage>
</organism>
<feature type="region of interest" description="Disordered" evidence="3">
    <location>
        <begin position="271"/>
        <end position="419"/>
    </location>
</feature>
<keyword evidence="2" id="KW-0539">Nucleus</keyword>
<feature type="compositionally biased region" description="Acidic residues" evidence="3">
    <location>
        <begin position="343"/>
        <end position="355"/>
    </location>
</feature>
<dbReference type="PANTHER" id="PTHR45625:SF6">
    <property type="entry name" value="SPLICEOSOME-ASSOCIATED PROTEIN CWC27 HOMOLOG"/>
    <property type="match status" value="1"/>
</dbReference>
<comment type="subcellular location">
    <subcellularLocation>
        <location evidence="1">Nucleus</location>
    </subcellularLocation>
</comment>
<sequence length="536" mass="58714">MSSIYNIEPPTQGKVVFQTTKGDIDIELWAKEAPKAVRNFVQLCLEGFYDKTPFHRILKGELAQGGDPTGTGNHSETVFGEPFKDEFHSRLRFSHRGMVACAGQQQPHTNGSQFFISLDATPWLDKKHTIFGKVTGESIFNVVAIGELETDEQDRPLEVPMVLSAEVIWNPFEDIVPRTTAVQRAEAEAAAAARAKAEGKKKAKKNLSLISFEDDEGGEEMTAAAPIRSAHDSVHDRRLVREDTETATELAQREELEAAERLRARAAVRNALSKQASEAQPGAERAPSGNVGVDDDDDDDPEDGTGPDENFEHQMRASAMAKRKAFGKPEVPQPKALASVAEPAEDSDEEDDDDDARPGKAPRVDRLSSVLRAGGKMGIAARPSQVRVENGELMTESQRKFKESKQRSKMTKGRDASNMERLKAFRATLAAQSKAAPLPAAKAETPTEPTTASAQESWRIEDYLSAEDQVDINDLHGHKLHFASGGANSMTRNEQADDYVVIDPRVAAQKNKLSKGQLKSLKQDGGQQWKRQGPVG</sequence>
<keyword evidence="6" id="KW-1185">Reference proteome</keyword>